<gene>
    <name evidence="1" type="ORF">I6I88_00905</name>
</gene>
<sequence>MFPMNWDIKRVKQEIALVYEDMVESGYTLRFENNKWRGFVSNKKFKILIEVDKQGNITNAYPLKNI</sequence>
<dbReference type="OrthoDB" id="1274758at2"/>
<name>A0A9Q7EAT0_MYROD</name>
<dbReference type="Proteomes" id="UP000596202">
    <property type="component" value="Chromosome"/>
</dbReference>
<protein>
    <submittedName>
        <fullName evidence="1">EndoU domain-containing protein</fullName>
    </submittedName>
</protein>
<reference evidence="1 2" key="1">
    <citation type="submission" date="2021-01" db="EMBL/GenBank/DDBJ databases">
        <title>FDA dAtabase for Regulatory Grade micrObial Sequences (FDA-ARGOS): Supporting development and validation of Infectious Disease Dx tests.</title>
        <authorList>
            <person name="Sproer C."/>
            <person name="Gronow S."/>
            <person name="Severitt S."/>
            <person name="Schroder I."/>
            <person name="Tallon L."/>
            <person name="Sadzewicz L."/>
            <person name="Zhao X."/>
            <person name="Boylan J."/>
            <person name="Ott S."/>
            <person name="Bowen H."/>
            <person name="Vavikolanu K."/>
            <person name="Mehta A."/>
            <person name="Aluvathingal J."/>
            <person name="Nadendla S."/>
            <person name="Lowell S."/>
            <person name="Myers T."/>
            <person name="Yan Y."/>
            <person name="Sichtig H."/>
        </authorList>
    </citation>
    <scope>NUCLEOTIDE SEQUENCE [LARGE SCALE GENOMIC DNA]</scope>
    <source>
        <strain evidence="1 2">FDAARGOS_1131</strain>
    </source>
</reference>
<dbReference type="AlphaFoldDB" id="A0A9Q7EAT0"/>
<accession>A0A9Q7EAT0</accession>
<proteinExistence type="predicted"/>
<evidence type="ECO:0000313" key="2">
    <source>
        <dbReference type="Proteomes" id="UP000596202"/>
    </source>
</evidence>
<evidence type="ECO:0000313" key="1">
    <source>
        <dbReference type="EMBL" id="QQU00364.1"/>
    </source>
</evidence>
<dbReference type="EMBL" id="CP068108">
    <property type="protein sequence ID" value="QQU00364.1"/>
    <property type="molecule type" value="Genomic_DNA"/>
</dbReference>
<organism evidence="1 2">
    <name type="scientific">Myroides odoratus</name>
    <name type="common">Flavobacterium odoratum</name>
    <dbReference type="NCBI Taxonomy" id="256"/>
    <lineage>
        <taxon>Bacteria</taxon>
        <taxon>Pseudomonadati</taxon>
        <taxon>Bacteroidota</taxon>
        <taxon>Flavobacteriia</taxon>
        <taxon>Flavobacteriales</taxon>
        <taxon>Flavobacteriaceae</taxon>
        <taxon>Myroides</taxon>
    </lineage>
</organism>